<evidence type="ECO:0000313" key="3">
    <source>
        <dbReference type="Proteomes" id="UP001170310"/>
    </source>
</evidence>
<dbReference type="EMBL" id="JAUOQO010000002">
    <property type="protein sequence ID" value="MDO6572938.1"/>
    <property type="molecule type" value="Genomic_DNA"/>
</dbReference>
<gene>
    <name evidence="2" type="ORF">Q4528_02085</name>
</gene>
<accession>A0AAW7YNP3</accession>
<sequence>MELSVFHDGQFYVGLVEYKAGSKSKFAKFTFGTEPDDEEIFYFIETYLLSIIEKTKTSVTTKKKKRKVNPKRLQRQVAKEQKMPKDFTKAQIAIKEEQELNKKLSKKRSKAKKDFTKERKRQIKKNKAKEKHKGH</sequence>
<dbReference type="AlphaFoldDB" id="A0AAW7YNP3"/>
<dbReference type="InterPro" id="IPR016787">
    <property type="entry name" value="UCP021328"/>
</dbReference>
<dbReference type="RefSeq" id="WP_303520367.1">
    <property type="nucleotide sequence ID" value="NZ_JAUOQO010000002.1"/>
</dbReference>
<feature type="region of interest" description="Disordered" evidence="1">
    <location>
        <begin position="62"/>
        <end position="135"/>
    </location>
</feature>
<dbReference type="PIRSF" id="PIRSF021328">
    <property type="entry name" value="UCP021328"/>
    <property type="match status" value="1"/>
</dbReference>
<reference evidence="2" key="1">
    <citation type="submission" date="2023-07" db="EMBL/GenBank/DDBJ databases">
        <title>Genome content predicts the carbon catabolic preferences of heterotrophic bacteria.</title>
        <authorList>
            <person name="Gralka M."/>
        </authorList>
    </citation>
    <scope>NUCLEOTIDE SEQUENCE</scope>
    <source>
        <strain evidence="2">E2R20</strain>
    </source>
</reference>
<keyword evidence="3" id="KW-1185">Reference proteome</keyword>
<feature type="compositionally biased region" description="Basic and acidic residues" evidence="1">
    <location>
        <begin position="77"/>
        <end position="102"/>
    </location>
</feature>
<organism evidence="2 3">
    <name type="scientific">Staphylococcus pasteuri_A</name>
    <dbReference type="NCBI Taxonomy" id="3062664"/>
    <lineage>
        <taxon>Bacteria</taxon>
        <taxon>Bacillati</taxon>
        <taxon>Bacillota</taxon>
        <taxon>Bacilli</taxon>
        <taxon>Bacillales</taxon>
        <taxon>Staphylococcaceae</taxon>
        <taxon>Staphylococcus</taxon>
    </lineage>
</organism>
<dbReference type="Pfam" id="PF11208">
    <property type="entry name" value="DUF2992"/>
    <property type="match status" value="1"/>
</dbReference>
<proteinExistence type="predicted"/>
<protein>
    <submittedName>
        <fullName evidence="2">YjdF family protein</fullName>
    </submittedName>
</protein>
<feature type="compositionally biased region" description="Basic residues" evidence="1">
    <location>
        <begin position="118"/>
        <end position="135"/>
    </location>
</feature>
<comment type="caution">
    <text evidence="2">The sequence shown here is derived from an EMBL/GenBank/DDBJ whole genome shotgun (WGS) entry which is preliminary data.</text>
</comment>
<feature type="compositionally biased region" description="Basic residues" evidence="1">
    <location>
        <begin position="62"/>
        <end position="74"/>
    </location>
</feature>
<evidence type="ECO:0000256" key="1">
    <source>
        <dbReference type="SAM" id="MobiDB-lite"/>
    </source>
</evidence>
<dbReference type="Proteomes" id="UP001170310">
    <property type="component" value="Unassembled WGS sequence"/>
</dbReference>
<name>A0AAW7YNP3_9STAP</name>
<evidence type="ECO:0000313" key="2">
    <source>
        <dbReference type="EMBL" id="MDO6572938.1"/>
    </source>
</evidence>